<dbReference type="NCBIfam" id="TIGR00231">
    <property type="entry name" value="small_GTP"/>
    <property type="match status" value="1"/>
</dbReference>
<keyword evidence="5" id="KW-1185">Reference proteome</keyword>
<keyword evidence="2" id="KW-0547">Nucleotide-binding</keyword>
<dbReference type="Proteomes" id="UP000799772">
    <property type="component" value="Unassembled WGS sequence"/>
</dbReference>
<protein>
    <submittedName>
        <fullName evidence="4">Ras family GTP-binding protein Rho1p</fullName>
    </submittedName>
</protein>
<dbReference type="InterPro" id="IPR001806">
    <property type="entry name" value="Small_GTPase"/>
</dbReference>
<dbReference type="PANTHER" id="PTHR24072">
    <property type="entry name" value="RHO FAMILY GTPASE"/>
    <property type="match status" value="1"/>
</dbReference>
<feature type="non-terminal residue" evidence="4">
    <location>
        <position position="184"/>
    </location>
</feature>
<dbReference type="SUPFAM" id="SSF52540">
    <property type="entry name" value="P-loop containing nucleoside triphosphate hydrolases"/>
    <property type="match status" value="1"/>
</dbReference>
<organism evidence="4 5">
    <name type="scientific">Rhizodiscina lignyota</name>
    <dbReference type="NCBI Taxonomy" id="1504668"/>
    <lineage>
        <taxon>Eukaryota</taxon>
        <taxon>Fungi</taxon>
        <taxon>Dikarya</taxon>
        <taxon>Ascomycota</taxon>
        <taxon>Pezizomycotina</taxon>
        <taxon>Dothideomycetes</taxon>
        <taxon>Pleosporomycetidae</taxon>
        <taxon>Aulographales</taxon>
        <taxon>Rhizodiscinaceae</taxon>
        <taxon>Rhizodiscina</taxon>
    </lineage>
</organism>
<proteinExistence type="predicted"/>
<dbReference type="GO" id="GO:0003924">
    <property type="term" value="F:GTPase activity"/>
    <property type="evidence" value="ECO:0007669"/>
    <property type="project" value="InterPro"/>
</dbReference>
<keyword evidence="3" id="KW-0342">GTP-binding</keyword>
<comment type="caution">
    <text evidence="4">The sequence shown here is derived from an EMBL/GenBank/DDBJ whole genome shotgun (WGS) entry which is preliminary data.</text>
</comment>
<evidence type="ECO:0000313" key="4">
    <source>
        <dbReference type="EMBL" id="KAF2099986.1"/>
    </source>
</evidence>
<dbReference type="EMBL" id="ML978125">
    <property type="protein sequence ID" value="KAF2099986.1"/>
    <property type="molecule type" value="Genomic_DNA"/>
</dbReference>
<evidence type="ECO:0000256" key="2">
    <source>
        <dbReference type="ARBA" id="ARBA00022741"/>
    </source>
</evidence>
<gene>
    <name evidence="4" type="ORF">NA57DRAFT_8959</name>
</gene>
<name>A0A9P4M6S6_9PEZI</name>
<dbReference type="SMART" id="SM00174">
    <property type="entry name" value="RHO"/>
    <property type="match status" value="1"/>
</dbReference>
<dbReference type="PRINTS" id="PR00449">
    <property type="entry name" value="RASTRNSFRMNG"/>
</dbReference>
<dbReference type="OrthoDB" id="8830751at2759"/>
<sequence length="184" mass="21206">EFRRKLLCIGDPLCGKTCLLRFVISSNYFRCLLTVTTAFQNYICNVSIASMTVEFAFYDTNGVMDYDRIRPMSYPNTDIILLCFTINEPHALSNIEEKWVDEIRRYLDGVDVVLVGNMSDLRDDPGQRQEDMISTQEAEEFAERMGALKYFECSAKTGEGVKELFEFVAMNSIIKSRSRAQNRR</sequence>
<accession>A0A9P4M6S6</accession>
<keyword evidence="1" id="KW-0488">Methylation</keyword>
<feature type="non-terminal residue" evidence="4">
    <location>
        <position position="1"/>
    </location>
</feature>
<dbReference type="PROSITE" id="PS51421">
    <property type="entry name" value="RAS"/>
    <property type="match status" value="1"/>
</dbReference>
<dbReference type="SMART" id="SM00173">
    <property type="entry name" value="RAS"/>
    <property type="match status" value="1"/>
</dbReference>
<dbReference type="GO" id="GO:0005525">
    <property type="term" value="F:GTP binding"/>
    <property type="evidence" value="ECO:0007669"/>
    <property type="project" value="UniProtKB-KW"/>
</dbReference>
<dbReference type="PROSITE" id="PS51420">
    <property type="entry name" value="RHO"/>
    <property type="match status" value="1"/>
</dbReference>
<reference evidence="4" key="1">
    <citation type="journal article" date="2020" name="Stud. Mycol.">
        <title>101 Dothideomycetes genomes: a test case for predicting lifestyles and emergence of pathogens.</title>
        <authorList>
            <person name="Haridas S."/>
            <person name="Albert R."/>
            <person name="Binder M."/>
            <person name="Bloem J."/>
            <person name="Labutti K."/>
            <person name="Salamov A."/>
            <person name="Andreopoulos B."/>
            <person name="Baker S."/>
            <person name="Barry K."/>
            <person name="Bills G."/>
            <person name="Bluhm B."/>
            <person name="Cannon C."/>
            <person name="Castanera R."/>
            <person name="Culley D."/>
            <person name="Daum C."/>
            <person name="Ezra D."/>
            <person name="Gonzalez J."/>
            <person name="Henrissat B."/>
            <person name="Kuo A."/>
            <person name="Liang C."/>
            <person name="Lipzen A."/>
            <person name="Lutzoni F."/>
            <person name="Magnuson J."/>
            <person name="Mondo S."/>
            <person name="Nolan M."/>
            <person name="Ohm R."/>
            <person name="Pangilinan J."/>
            <person name="Park H.-J."/>
            <person name="Ramirez L."/>
            <person name="Alfaro M."/>
            <person name="Sun H."/>
            <person name="Tritt A."/>
            <person name="Yoshinaga Y."/>
            <person name="Zwiers L.-H."/>
            <person name="Turgeon B."/>
            <person name="Goodwin S."/>
            <person name="Spatafora J."/>
            <person name="Crous P."/>
            <person name="Grigoriev I."/>
        </authorList>
    </citation>
    <scope>NUCLEOTIDE SEQUENCE</scope>
    <source>
        <strain evidence="4">CBS 133067</strain>
    </source>
</reference>
<dbReference type="PROSITE" id="PS51419">
    <property type="entry name" value="RAB"/>
    <property type="match status" value="1"/>
</dbReference>
<dbReference type="InterPro" id="IPR003578">
    <property type="entry name" value="Small_GTPase_Rho"/>
</dbReference>
<dbReference type="SMART" id="SM00175">
    <property type="entry name" value="RAB"/>
    <property type="match status" value="1"/>
</dbReference>
<dbReference type="GO" id="GO:0007264">
    <property type="term" value="P:small GTPase-mediated signal transduction"/>
    <property type="evidence" value="ECO:0007669"/>
    <property type="project" value="InterPro"/>
</dbReference>
<dbReference type="CDD" id="cd00157">
    <property type="entry name" value="Rho"/>
    <property type="match status" value="1"/>
</dbReference>
<dbReference type="AlphaFoldDB" id="A0A9P4M6S6"/>
<evidence type="ECO:0000256" key="3">
    <source>
        <dbReference type="ARBA" id="ARBA00023134"/>
    </source>
</evidence>
<dbReference type="Gene3D" id="3.40.50.300">
    <property type="entry name" value="P-loop containing nucleotide triphosphate hydrolases"/>
    <property type="match status" value="1"/>
</dbReference>
<dbReference type="InterPro" id="IPR027417">
    <property type="entry name" value="P-loop_NTPase"/>
</dbReference>
<evidence type="ECO:0000313" key="5">
    <source>
        <dbReference type="Proteomes" id="UP000799772"/>
    </source>
</evidence>
<evidence type="ECO:0000256" key="1">
    <source>
        <dbReference type="ARBA" id="ARBA00022481"/>
    </source>
</evidence>
<dbReference type="Pfam" id="PF00071">
    <property type="entry name" value="Ras"/>
    <property type="match status" value="1"/>
</dbReference>
<dbReference type="InterPro" id="IPR005225">
    <property type="entry name" value="Small_GTP-bd"/>
</dbReference>